<dbReference type="Proteomes" id="UP001055879">
    <property type="component" value="Linkage Group LG01"/>
</dbReference>
<name>A0ACB9FNW6_ARCLA</name>
<organism evidence="1 2">
    <name type="scientific">Arctium lappa</name>
    <name type="common">Greater burdock</name>
    <name type="synonym">Lappa major</name>
    <dbReference type="NCBI Taxonomy" id="4217"/>
    <lineage>
        <taxon>Eukaryota</taxon>
        <taxon>Viridiplantae</taxon>
        <taxon>Streptophyta</taxon>
        <taxon>Embryophyta</taxon>
        <taxon>Tracheophyta</taxon>
        <taxon>Spermatophyta</taxon>
        <taxon>Magnoliopsida</taxon>
        <taxon>eudicotyledons</taxon>
        <taxon>Gunneridae</taxon>
        <taxon>Pentapetalae</taxon>
        <taxon>asterids</taxon>
        <taxon>campanulids</taxon>
        <taxon>Asterales</taxon>
        <taxon>Asteraceae</taxon>
        <taxon>Carduoideae</taxon>
        <taxon>Cardueae</taxon>
        <taxon>Arctiinae</taxon>
        <taxon>Arctium</taxon>
    </lineage>
</organism>
<accession>A0ACB9FNW6</accession>
<reference evidence="2" key="1">
    <citation type="journal article" date="2022" name="Mol. Ecol. Resour.">
        <title>The genomes of chicory, endive, great burdock and yacon provide insights into Asteraceae palaeo-polyploidization history and plant inulin production.</title>
        <authorList>
            <person name="Fan W."/>
            <person name="Wang S."/>
            <person name="Wang H."/>
            <person name="Wang A."/>
            <person name="Jiang F."/>
            <person name="Liu H."/>
            <person name="Zhao H."/>
            <person name="Xu D."/>
            <person name="Zhang Y."/>
        </authorList>
    </citation>
    <scope>NUCLEOTIDE SEQUENCE [LARGE SCALE GENOMIC DNA]</scope>
    <source>
        <strain evidence="2">cv. Niubang</strain>
    </source>
</reference>
<reference evidence="1 2" key="2">
    <citation type="journal article" date="2022" name="Mol. Ecol. Resour.">
        <title>The genomes of chicory, endive, great burdock and yacon provide insights into Asteraceae paleo-polyploidization history and plant inulin production.</title>
        <authorList>
            <person name="Fan W."/>
            <person name="Wang S."/>
            <person name="Wang H."/>
            <person name="Wang A."/>
            <person name="Jiang F."/>
            <person name="Liu H."/>
            <person name="Zhao H."/>
            <person name="Xu D."/>
            <person name="Zhang Y."/>
        </authorList>
    </citation>
    <scope>NUCLEOTIDE SEQUENCE [LARGE SCALE GENOMIC DNA]</scope>
    <source>
        <strain evidence="2">cv. Niubang</strain>
    </source>
</reference>
<sequence length="818" mass="90581">MSSREQTSKGLQEKVVTLRSNKIRKALDYTKLENPLFVGQGHELRQPVIDHKEQSLRSMGDKDDGLVKHMRNLPGFLQRVEKGENIQGKALNFGVLDWGRLENWKSNEKRIPPRYNMKTSSLSSNNPILVESGSARLSRTRKKIHPPRKDQHASSCPQLNSSCRERLPPGVRWPRRKAVKVQISESSPGETSDGTQTPCWKDLPPSNKYRTVEFDSRKGKQTDQMTSEKETSSSDWRKQSPCHSPCYTMRSQAQAKASATKMPSEDNINHADDPCPSGNHNAVLSSPRDGTKINSSSKDLWLSDSRSSCDGHLIEANESRLSNCFSPTEFHSPNPFSQVPHSCPFPLPLSTETYPDPECSTEIPVTLLRGGALEEKESTIQDLTSAKASKKCDVDIDEHSALKGRQSSPNRRFSFSLGKMTRSFSFKESSSVVPQLSSTHISIKSGPVNFEASPDLVNHNWKKGNATNASRSSPLRRLLDPLLKLKGAHSAEKVQKSKLDLNSTSFAPVKENEMLQSIKYRSTNAQALLQLTMKNGIPFFKLVVESSSDILAAAVKKLPSGKDDSSLIYAFYSVHENKKKNGGWIYQGSKEKSFGFGYNVVGQMKICSSYHAEFSGSEKDLYVVRESVLYSSDSVQAEEKTLDRMLDGEVAAIIVKNPSDEICGDIGSSKSMVVILPDGAHSLPNGARPFPLINRWRSGGVCDCGGWDIGCQFHVLGQQNEIVKTPAPSNRLDLCYQGGGKKKCNFSLVSLEDGLYSLEYDPSMSLLQAFSICVAVVSSQKLTHIFQVNYVPDEKVKSWEKIPGKYVSKPPASPVGRV</sequence>
<dbReference type="EMBL" id="CM042047">
    <property type="protein sequence ID" value="KAI3772633.1"/>
    <property type="molecule type" value="Genomic_DNA"/>
</dbReference>
<evidence type="ECO:0000313" key="1">
    <source>
        <dbReference type="EMBL" id="KAI3772633.1"/>
    </source>
</evidence>
<evidence type="ECO:0000313" key="2">
    <source>
        <dbReference type="Proteomes" id="UP001055879"/>
    </source>
</evidence>
<protein>
    <submittedName>
        <fullName evidence="1">Uncharacterized protein</fullName>
    </submittedName>
</protein>
<proteinExistence type="predicted"/>
<keyword evidence="2" id="KW-1185">Reference proteome</keyword>
<comment type="caution">
    <text evidence="1">The sequence shown here is derived from an EMBL/GenBank/DDBJ whole genome shotgun (WGS) entry which is preliminary data.</text>
</comment>
<gene>
    <name evidence="1" type="ORF">L6452_03823</name>
</gene>